<name>A0ABQ9Y8N1_9EUKA</name>
<evidence type="ECO:0000313" key="1">
    <source>
        <dbReference type="EMBL" id="KAK2960019.1"/>
    </source>
</evidence>
<evidence type="ECO:0000313" key="2">
    <source>
        <dbReference type="Proteomes" id="UP001281761"/>
    </source>
</evidence>
<accession>A0ABQ9Y8N1</accession>
<organism evidence="1 2">
    <name type="scientific">Blattamonas nauphoetae</name>
    <dbReference type="NCBI Taxonomy" id="2049346"/>
    <lineage>
        <taxon>Eukaryota</taxon>
        <taxon>Metamonada</taxon>
        <taxon>Preaxostyla</taxon>
        <taxon>Oxymonadida</taxon>
        <taxon>Blattamonas</taxon>
    </lineage>
</organism>
<reference evidence="1 2" key="1">
    <citation type="journal article" date="2022" name="bioRxiv">
        <title>Genomics of Preaxostyla Flagellates Illuminates Evolutionary Transitions and the Path Towards Mitochondrial Loss.</title>
        <authorList>
            <person name="Novak L.V.F."/>
            <person name="Treitli S.C."/>
            <person name="Pyrih J."/>
            <person name="Halakuc P."/>
            <person name="Pipaliya S.V."/>
            <person name="Vacek V."/>
            <person name="Brzon O."/>
            <person name="Soukal P."/>
            <person name="Eme L."/>
            <person name="Dacks J.B."/>
            <person name="Karnkowska A."/>
            <person name="Elias M."/>
            <person name="Hampl V."/>
        </authorList>
    </citation>
    <scope>NUCLEOTIDE SEQUENCE [LARGE SCALE GENOMIC DNA]</scope>
    <source>
        <strain evidence="1">NAU3</strain>
        <tissue evidence="1">Gut</tissue>
    </source>
</reference>
<protein>
    <submittedName>
        <fullName evidence="1">Uncharacterized protein</fullName>
    </submittedName>
</protein>
<sequence length="359" mass="40505">MENDSESSTTSSETYLNRLPNRHSTVDYLHHPFLVFDENSVLSFLDKSRFYRSLVALVKADYPFDNALQDKAVQFLKNLTPIGYETGYSAKLVTELVPSSAGSLSGFVESIITLLSSHCSTVVETAFSFVYLTLFDSSLTVRCRLMESGLISKALATVQPHTLPIAANKTLIDKFVWTFFYCINLALPTSLSELGITAAADQFNHREMILQEVVLPSSQFMTFLISNQPILNRDLFQSFMYLLISYLRLGPFHRPTLEFVLASPIVMGFSSYLSFVEHGYFLCETLVNLHNSLKLWKKEGPEVAESGKRMIKALFSEGFEVTLEQMVMQNKDGDYGHRLTVYCLDVSELLGSNQEFTEV</sequence>
<keyword evidence="2" id="KW-1185">Reference proteome</keyword>
<gene>
    <name evidence="1" type="ORF">BLNAU_4902</name>
</gene>
<dbReference type="Proteomes" id="UP001281761">
    <property type="component" value="Unassembled WGS sequence"/>
</dbReference>
<comment type="caution">
    <text evidence="1">The sequence shown here is derived from an EMBL/GenBank/DDBJ whole genome shotgun (WGS) entry which is preliminary data.</text>
</comment>
<proteinExistence type="predicted"/>
<dbReference type="EMBL" id="JARBJD010000025">
    <property type="protein sequence ID" value="KAK2960019.1"/>
    <property type="molecule type" value="Genomic_DNA"/>
</dbReference>